<dbReference type="Gene3D" id="3.90.260.10">
    <property type="entry name" value="Transglutaminase-like"/>
    <property type="match status" value="1"/>
</dbReference>
<reference evidence="2 3" key="1">
    <citation type="journal article" date="2018" name="Gigascience">
        <title>Genomes of trombidid mites reveal novel predicted allergens and laterally-transferred genes associated with secondary metabolism.</title>
        <authorList>
            <person name="Dong X."/>
            <person name="Chaisiri K."/>
            <person name="Xia D."/>
            <person name="Armstrong S.D."/>
            <person name="Fang Y."/>
            <person name="Donnelly M.J."/>
            <person name="Kadowaki T."/>
            <person name="McGarry J.W."/>
            <person name="Darby A.C."/>
            <person name="Makepeace B.L."/>
        </authorList>
    </citation>
    <scope>NUCLEOTIDE SEQUENCE [LARGE SCALE GENOMIC DNA]</scope>
    <source>
        <strain evidence="2">UoL-WK</strain>
    </source>
</reference>
<dbReference type="Pfam" id="PF01841">
    <property type="entry name" value="Transglut_core"/>
    <property type="match status" value="1"/>
</dbReference>
<dbReference type="InterPro" id="IPR038765">
    <property type="entry name" value="Papain-like_cys_pep_sf"/>
</dbReference>
<gene>
    <name evidence="2" type="ORF">B4U79_16884</name>
</gene>
<proteinExistence type="predicted"/>
<dbReference type="InterPro" id="IPR002931">
    <property type="entry name" value="Transglutaminase-like"/>
</dbReference>
<protein>
    <submittedName>
        <fullName evidence="2">Protein-glutamine gamma-glutamyltransferase K-like protein</fullName>
    </submittedName>
</protein>
<feature type="domain" description="Transglutaminase-like" evidence="1">
    <location>
        <begin position="54"/>
        <end position="135"/>
    </location>
</feature>
<dbReference type="Proteomes" id="UP000285301">
    <property type="component" value="Unassembled WGS sequence"/>
</dbReference>
<organism evidence="2 3">
    <name type="scientific">Dinothrombium tinctorium</name>
    <dbReference type="NCBI Taxonomy" id="1965070"/>
    <lineage>
        <taxon>Eukaryota</taxon>
        <taxon>Metazoa</taxon>
        <taxon>Ecdysozoa</taxon>
        <taxon>Arthropoda</taxon>
        <taxon>Chelicerata</taxon>
        <taxon>Arachnida</taxon>
        <taxon>Acari</taxon>
        <taxon>Acariformes</taxon>
        <taxon>Trombidiformes</taxon>
        <taxon>Prostigmata</taxon>
        <taxon>Anystina</taxon>
        <taxon>Parasitengona</taxon>
        <taxon>Trombidioidea</taxon>
        <taxon>Trombidiidae</taxon>
        <taxon>Dinothrombium</taxon>
    </lineage>
</organism>
<keyword evidence="3" id="KW-1185">Reference proteome</keyword>
<dbReference type="GO" id="GO:0003810">
    <property type="term" value="F:protein-glutamine gamma-glutamyltransferase activity"/>
    <property type="evidence" value="ECO:0007669"/>
    <property type="project" value="TreeGrafter"/>
</dbReference>
<keyword evidence="2" id="KW-0808">Transferase</keyword>
<dbReference type="AlphaFoldDB" id="A0A3S3PYX4"/>
<dbReference type="PANTHER" id="PTHR11590:SF36">
    <property type="entry name" value="PROTEIN-GLUTAMINE GAMMA-GLUTAMYLTRANSFERASE E"/>
    <property type="match status" value="1"/>
</dbReference>
<evidence type="ECO:0000259" key="1">
    <source>
        <dbReference type="SMART" id="SM00460"/>
    </source>
</evidence>
<evidence type="ECO:0000313" key="3">
    <source>
        <dbReference type="Proteomes" id="UP000285301"/>
    </source>
</evidence>
<dbReference type="InterPro" id="IPR050779">
    <property type="entry name" value="Transglutaminase"/>
</dbReference>
<dbReference type="PANTHER" id="PTHR11590">
    <property type="entry name" value="PROTEIN-GLUTAMINE GAMMA-GLUTAMYLTRANSFERASE"/>
    <property type="match status" value="1"/>
</dbReference>
<name>A0A3S3PYX4_9ACAR</name>
<sequence>MTTYLNKFVRGSIIKGNWNSVQDTPEKFNGLEAEHALSWGGSAEILEKYHQYNGRKIGFAQCWVFTGVLITMLRALGIPSQAINNPGSAADYENDFTIDYEYKNGKFDLRNPELNGVWYFHVWVQASMKRRDRGEK</sequence>
<dbReference type="SMART" id="SM00460">
    <property type="entry name" value="TGc"/>
    <property type="match status" value="1"/>
</dbReference>
<dbReference type="OrthoDB" id="437511at2759"/>
<accession>A0A3S3PYX4</accession>
<dbReference type="EMBL" id="NCKU01011602">
    <property type="protein sequence ID" value="RWS00390.1"/>
    <property type="molecule type" value="Genomic_DNA"/>
</dbReference>
<dbReference type="SUPFAM" id="SSF54001">
    <property type="entry name" value="Cysteine proteinases"/>
    <property type="match status" value="1"/>
</dbReference>
<dbReference type="STRING" id="1965070.A0A3S3PYX4"/>
<dbReference type="InterPro" id="IPR036985">
    <property type="entry name" value="Transglutaminase-like_sf"/>
</dbReference>
<comment type="caution">
    <text evidence="2">The sequence shown here is derived from an EMBL/GenBank/DDBJ whole genome shotgun (WGS) entry which is preliminary data.</text>
</comment>
<evidence type="ECO:0000313" key="2">
    <source>
        <dbReference type="EMBL" id="RWS00390.1"/>
    </source>
</evidence>